<gene>
    <name evidence="1" type="ORF">F4821DRAFT_110805</name>
</gene>
<reference evidence="1 2" key="1">
    <citation type="journal article" date="2022" name="New Phytol.">
        <title>Ecological generalism drives hyperdiversity of secondary metabolite gene clusters in xylarialean endophytes.</title>
        <authorList>
            <person name="Franco M.E.E."/>
            <person name="Wisecaver J.H."/>
            <person name="Arnold A.E."/>
            <person name="Ju Y.M."/>
            <person name="Slot J.C."/>
            <person name="Ahrendt S."/>
            <person name="Moore L.P."/>
            <person name="Eastman K.E."/>
            <person name="Scott K."/>
            <person name="Konkel Z."/>
            <person name="Mondo S.J."/>
            <person name="Kuo A."/>
            <person name="Hayes R.D."/>
            <person name="Haridas S."/>
            <person name="Andreopoulos B."/>
            <person name="Riley R."/>
            <person name="LaButti K."/>
            <person name="Pangilinan J."/>
            <person name="Lipzen A."/>
            <person name="Amirebrahimi M."/>
            <person name="Yan J."/>
            <person name="Adam C."/>
            <person name="Keymanesh K."/>
            <person name="Ng V."/>
            <person name="Louie K."/>
            <person name="Northen T."/>
            <person name="Drula E."/>
            <person name="Henrissat B."/>
            <person name="Hsieh H.M."/>
            <person name="Youens-Clark K."/>
            <person name="Lutzoni F."/>
            <person name="Miadlikowska J."/>
            <person name="Eastwood D.C."/>
            <person name="Hamelin R.C."/>
            <person name="Grigoriev I.V."/>
            <person name="U'Ren J.M."/>
        </authorList>
    </citation>
    <scope>NUCLEOTIDE SEQUENCE [LARGE SCALE GENOMIC DNA]</scope>
    <source>
        <strain evidence="1 2">ER1909</strain>
    </source>
</reference>
<comment type="caution">
    <text evidence="1">The sequence shown here is derived from an EMBL/GenBank/DDBJ whole genome shotgun (WGS) entry which is preliminary data.</text>
</comment>
<dbReference type="EMBL" id="MU394282">
    <property type="protein sequence ID" value="KAI6092770.1"/>
    <property type="molecule type" value="Genomic_DNA"/>
</dbReference>
<dbReference type="Proteomes" id="UP001497680">
    <property type="component" value="Unassembled WGS sequence"/>
</dbReference>
<name>A0ACC0DKP2_9PEZI</name>
<evidence type="ECO:0000313" key="2">
    <source>
        <dbReference type="Proteomes" id="UP001497680"/>
    </source>
</evidence>
<organism evidence="1 2">
    <name type="scientific">Hypoxylon rubiginosum</name>
    <dbReference type="NCBI Taxonomy" id="110542"/>
    <lineage>
        <taxon>Eukaryota</taxon>
        <taxon>Fungi</taxon>
        <taxon>Dikarya</taxon>
        <taxon>Ascomycota</taxon>
        <taxon>Pezizomycotina</taxon>
        <taxon>Sordariomycetes</taxon>
        <taxon>Xylariomycetidae</taxon>
        <taxon>Xylariales</taxon>
        <taxon>Hypoxylaceae</taxon>
        <taxon>Hypoxylon</taxon>
    </lineage>
</organism>
<proteinExistence type="predicted"/>
<evidence type="ECO:0000313" key="1">
    <source>
        <dbReference type="EMBL" id="KAI6092770.1"/>
    </source>
</evidence>
<sequence length="79" mass="8958">MLRGDTRLWECRASLLCFVLAEASHSYCHPPLFPKGVSTAGTWQPLTKEKWSVIIPKLTMLTITNCHISMSRSRYDMGS</sequence>
<protein>
    <submittedName>
        <fullName evidence="1">Uncharacterized protein</fullName>
    </submittedName>
</protein>
<accession>A0ACC0DKP2</accession>
<keyword evidence="2" id="KW-1185">Reference proteome</keyword>